<evidence type="ECO:0000313" key="2">
    <source>
        <dbReference type="EMBL" id="MBB5729183.1"/>
    </source>
</evidence>
<dbReference type="GO" id="GO:0006629">
    <property type="term" value="P:lipid metabolic process"/>
    <property type="evidence" value="ECO:0007669"/>
    <property type="project" value="InterPro"/>
</dbReference>
<dbReference type="Pfam" id="PF03009">
    <property type="entry name" value="GDPD"/>
    <property type="match status" value="1"/>
</dbReference>
<proteinExistence type="predicted"/>
<sequence length="242" mass="26306">MPAPDPARTAFLRAQPFAHRGLHGDGRLENSRAAFVAAIAAGYGIECDVQASRDGEAFVFHDADLDRLTDQTGPLAARDAAALDGIRLTGTDETIPTLFQLLARTLGRVPLLIEVKTPATDILPICRAVARELDGYRGPAAVMSFHPGVARWFRRNVPAIPRGLIVSEEDRHGPTHDARRTLALAHAKPDFLAYDIRSLPSPFAARFRARGMPVLTWTVRDAAAERIAAAHADEVIFEGAHR</sequence>
<organism evidence="2 3">
    <name type="scientific">Sphingomonas prati</name>
    <dbReference type="NCBI Taxonomy" id="1843237"/>
    <lineage>
        <taxon>Bacteria</taxon>
        <taxon>Pseudomonadati</taxon>
        <taxon>Pseudomonadota</taxon>
        <taxon>Alphaproteobacteria</taxon>
        <taxon>Sphingomonadales</taxon>
        <taxon>Sphingomonadaceae</taxon>
        <taxon>Sphingomonas</taxon>
    </lineage>
</organism>
<dbReference type="RefSeq" id="WP_229673819.1">
    <property type="nucleotide sequence ID" value="NZ_BMJP01000002.1"/>
</dbReference>
<dbReference type="InterPro" id="IPR030395">
    <property type="entry name" value="GP_PDE_dom"/>
</dbReference>
<dbReference type="EMBL" id="JACIJR010000003">
    <property type="protein sequence ID" value="MBB5729183.1"/>
    <property type="molecule type" value="Genomic_DNA"/>
</dbReference>
<accession>A0A7W9F1C9</accession>
<reference evidence="2 3" key="1">
    <citation type="submission" date="2020-08" db="EMBL/GenBank/DDBJ databases">
        <title>Genomic Encyclopedia of Type Strains, Phase IV (KMG-IV): sequencing the most valuable type-strain genomes for metagenomic binning, comparative biology and taxonomic classification.</title>
        <authorList>
            <person name="Goeker M."/>
        </authorList>
    </citation>
    <scope>NUCLEOTIDE SEQUENCE [LARGE SCALE GENOMIC DNA]</scope>
    <source>
        <strain evidence="2 3">DSM 103336</strain>
    </source>
</reference>
<feature type="domain" description="GP-PDE" evidence="1">
    <location>
        <begin position="14"/>
        <end position="242"/>
    </location>
</feature>
<dbReference type="PANTHER" id="PTHR46211">
    <property type="entry name" value="GLYCEROPHOSPHORYL DIESTER PHOSPHODIESTERASE"/>
    <property type="match status" value="1"/>
</dbReference>
<dbReference type="PANTHER" id="PTHR46211:SF1">
    <property type="entry name" value="GLYCEROPHOSPHODIESTER PHOSPHODIESTERASE, CYTOPLASMIC"/>
    <property type="match status" value="1"/>
</dbReference>
<gene>
    <name evidence="2" type="ORF">FHS99_001661</name>
</gene>
<dbReference type="InterPro" id="IPR017946">
    <property type="entry name" value="PLC-like_Pdiesterase_TIM-brl"/>
</dbReference>
<dbReference type="AlphaFoldDB" id="A0A7W9F1C9"/>
<name>A0A7W9F1C9_9SPHN</name>
<dbReference type="Gene3D" id="3.20.20.190">
    <property type="entry name" value="Phosphatidylinositol (PI) phosphodiesterase"/>
    <property type="match status" value="1"/>
</dbReference>
<evidence type="ECO:0000259" key="1">
    <source>
        <dbReference type="PROSITE" id="PS51704"/>
    </source>
</evidence>
<comment type="caution">
    <text evidence="2">The sequence shown here is derived from an EMBL/GenBank/DDBJ whole genome shotgun (WGS) entry which is preliminary data.</text>
</comment>
<dbReference type="Proteomes" id="UP000546701">
    <property type="component" value="Unassembled WGS sequence"/>
</dbReference>
<dbReference type="PROSITE" id="PS51704">
    <property type="entry name" value="GP_PDE"/>
    <property type="match status" value="1"/>
</dbReference>
<dbReference type="GO" id="GO:0008081">
    <property type="term" value="F:phosphoric diester hydrolase activity"/>
    <property type="evidence" value="ECO:0007669"/>
    <property type="project" value="InterPro"/>
</dbReference>
<keyword evidence="3" id="KW-1185">Reference proteome</keyword>
<evidence type="ECO:0000313" key="3">
    <source>
        <dbReference type="Proteomes" id="UP000546701"/>
    </source>
</evidence>
<protein>
    <submittedName>
        <fullName evidence="2">Glycerophosphoryl diester phosphodiesterase</fullName>
    </submittedName>
</protein>
<dbReference type="SUPFAM" id="SSF51695">
    <property type="entry name" value="PLC-like phosphodiesterases"/>
    <property type="match status" value="1"/>
</dbReference>